<proteinExistence type="predicted"/>
<dbReference type="KEGG" id="ftj:FTUN_5375"/>
<evidence type="ECO:0000313" key="1">
    <source>
        <dbReference type="EMBL" id="QJW97795.1"/>
    </source>
</evidence>
<evidence type="ECO:0000313" key="2">
    <source>
        <dbReference type="Proteomes" id="UP000503447"/>
    </source>
</evidence>
<sequence>MRGILLARLLHTLKRVDQYPPRSGCVAEMAKRRSSPVGLCNKLSPLALNPTNSGK</sequence>
<name>A0A6M5YUQ4_9BACT</name>
<gene>
    <name evidence="1" type="ORF">FTUN_5375</name>
</gene>
<protein>
    <submittedName>
        <fullName evidence="1">Uncharacterized protein</fullName>
    </submittedName>
</protein>
<reference evidence="2" key="1">
    <citation type="submission" date="2020-05" db="EMBL/GenBank/DDBJ databases">
        <title>Frigoriglobus tundricola gen. nov., sp. nov., a psychrotolerant cellulolytic planctomycete of the family Gemmataceae with two divergent copies of 16S rRNA gene.</title>
        <authorList>
            <person name="Kulichevskaya I.S."/>
            <person name="Ivanova A.A."/>
            <person name="Naumoff D.G."/>
            <person name="Beletsky A.V."/>
            <person name="Rijpstra W.I.C."/>
            <person name="Sinninghe Damste J.S."/>
            <person name="Mardanov A.V."/>
            <person name="Ravin N.V."/>
            <person name="Dedysh S.N."/>
        </authorList>
    </citation>
    <scope>NUCLEOTIDE SEQUENCE [LARGE SCALE GENOMIC DNA]</scope>
    <source>
        <strain evidence="2">PL17</strain>
    </source>
</reference>
<dbReference type="EMBL" id="CP053452">
    <property type="protein sequence ID" value="QJW97795.1"/>
    <property type="molecule type" value="Genomic_DNA"/>
</dbReference>
<accession>A0A6M5YUQ4</accession>
<dbReference type="AlphaFoldDB" id="A0A6M5YUQ4"/>
<dbReference type="Proteomes" id="UP000503447">
    <property type="component" value="Chromosome"/>
</dbReference>
<organism evidence="1 2">
    <name type="scientific">Frigoriglobus tundricola</name>
    <dbReference type="NCBI Taxonomy" id="2774151"/>
    <lineage>
        <taxon>Bacteria</taxon>
        <taxon>Pseudomonadati</taxon>
        <taxon>Planctomycetota</taxon>
        <taxon>Planctomycetia</taxon>
        <taxon>Gemmatales</taxon>
        <taxon>Gemmataceae</taxon>
        <taxon>Frigoriglobus</taxon>
    </lineage>
</organism>
<keyword evidence="2" id="KW-1185">Reference proteome</keyword>